<dbReference type="PROSITE" id="PS00041">
    <property type="entry name" value="HTH_ARAC_FAMILY_1"/>
    <property type="match status" value="1"/>
</dbReference>
<dbReference type="InterPro" id="IPR009057">
    <property type="entry name" value="Homeodomain-like_sf"/>
</dbReference>
<protein>
    <submittedName>
        <fullName evidence="5">Helix-turn-helix transcriptional regulator</fullName>
    </submittedName>
</protein>
<sequence length="179" mass="19998">MSFYRVTETGPISPVSLSDLPDGIASSIKQLLEQANVEVDRDIEAVRACLAKARALLRSEPKENAMGGLAPWQMKRAIQYIKCNLSETIRCEDLAAVCRLSVSHFSKTFRQSFGVTPHAYVQQMRVERSKALLAETNEPLAQIALEVGLADQAHFSRLFRQSTGETPSHWRRTHFAPAE</sequence>
<dbReference type="InterPro" id="IPR018060">
    <property type="entry name" value="HTH_AraC"/>
</dbReference>
<feature type="domain" description="HTH araC/xylS-type" evidence="4">
    <location>
        <begin position="75"/>
        <end position="173"/>
    </location>
</feature>
<evidence type="ECO:0000313" key="5">
    <source>
        <dbReference type="EMBL" id="MBW9064722.1"/>
    </source>
</evidence>
<dbReference type="InterPro" id="IPR020449">
    <property type="entry name" value="Tscrpt_reg_AraC-type_HTH"/>
</dbReference>
<evidence type="ECO:0000259" key="4">
    <source>
        <dbReference type="PROSITE" id="PS01124"/>
    </source>
</evidence>
<dbReference type="PANTHER" id="PTHR46796">
    <property type="entry name" value="HTH-TYPE TRANSCRIPTIONAL ACTIVATOR RHAS-RELATED"/>
    <property type="match status" value="1"/>
</dbReference>
<dbReference type="RefSeq" id="WP_220372689.1">
    <property type="nucleotide sequence ID" value="NZ_JAEUAO010000003.1"/>
</dbReference>
<dbReference type="PROSITE" id="PS01124">
    <property type="entry name" value="HTH_ARAC_FAMILY_2"/>
    <property type="match status" value="1"/>
</dbReference>
<evidence type="ECO:0000256" key="3">
    <source>
        <dbReference type="ARBA" id="ARBA00023163"/>
    </source>
</evidence>
<dbReference type="PANTHER" id="PTHR46796:SF14">
    <property type="entry name" value="TRANSCRIPTIONAL REGULATORY PROTEIN"/>
    <property type="match status" value="1"/>
</dbReference>
<proteinExistence type="predicted"/>
<dbReference type="Pfam" id="PF12833">
    <property type="entry name" value="HTH_18"/>
    <property type="match status" value="1"/>
</dbReference>
<evidence type="ECO:0000313" key="6">
    <source>
        <dbReference type="Proteomes" id="UP000757604"/>
    </source>
</evidence>
<evidence type="ECO:0000256" key="1">
    <source>
        <dbReference type="ARBA" id="ARBA00023015"/>
    </source>
</evidence>
<keyword evidence="3" id="KW-0804">Transcription</keyword>
<dbReference type="InterPro" id="IPR050204">
    <property type="entry name" value="AraC_XylS_family_regulators"/>
</dbReference>
<dbReference type="InterPro" id="IPR018062">
    <property type="entry name" value="HTH_AraC-typ_CS"/>
</dbReference>
<dbReference type="Gene3D" id="1.10.10.60">
    <property type="entry name" value="Homeodomain-like"/>
    <property type="match status" value="2"/>
</dbReference>
<keyword evidence="6" id="KW-1185">Reference proteome</keyword>
<name>A0ABS7HBS6_9HYPH</name>
<organism evidence="5 6">
    <name type="scientific">Rhizobium herbae</name>
    <dbReference type="NCBI Taxonomy" id="508661"/>
    <lineage>
        <taxon>Bacteria</taxon>
        <taxon>Pseudomonadati</taxon>
        <taxon>Pseudomonadota</taxon>
        <taxon>Alphaproteobacteria</taxon>
        <taxon>Hyphomicrobiales</taxon>
        <taxon>Rhizobiaceae</taxon>
        <taxon>Rhizobium/Agrobacterium group</taxon>
        <taxon>Rhizobium</taxon>
    </lineage>
</organism>
<dbReference type="Proteomes" id="UP000757604">
    <property type="component" value="Unassembled WGS sequence"/>
</dbReference>
<evidence type="ECO:0000256" key="2">
    <source>
        <dbReference type="ARBA" id="ARBA00023125"/>
    </source>
</evidence>
<dbReference type="SUPFAM" id="SSF46689">
    <property type="entry name" value="Homeodomain-like"/>
    <property type="match status" value="2"/>
</dbReference>
<keyword evidence="2" id="KW-0238">DNA-binding</keyword>
<accession>A0ABS7HBS6</accession>
<dbReference type="SMART" id="SM00342">
    <property type="entry name" value="HTH_ARAC"/>
    <property type="match status" value="1"/>
</dbReference>
<dbReference type="EMBL" id="JAEUAO010000003">
    <property type="protein sequence ID" value="MBW9064722.1"/>
    <property type="molecule type" value="Genomic_DNA"/>
</dbReference>
<comment type="caution">
    <text evidence="5">The sequence shown here is derived from an EMBL/GenBank/DDBJ whole genome shotgun (WGS) entry which is preliminary data.</text>
</comment>
<gene>
    <name evidence="5" type="ORF">JNB71_15505</name>
</gene>
<keyword evidence="1" id="KW-0805">Transcription regulation</keyword>
<reference evidence="5 6" key="1">
    <citation type="journal article" date="2021" name="MBio">
        <title>Poor Competitiveness of Bradyrhizobium in Pigeon Pea Root Colonization in Indian Soils.</title>
        <authorList>
            <person name="Chalasani D."/>
            <person name="Basu A."/>
            <person name="Pullabhotla S.V.S.R.N."/>
            <person name="Jorrin B."/>
            <person name="Neal A.L."/>
            <person name="Poole P.S."/>
            <person name="Podile A.R."/>
            <person name="Tkacz A."/>
        </authorList>
    </citation>
    <scope>NUCLEOTIDE SEQUENCE [LARGE SCALE GENOMIC DNA]</scope>
    <source>
        <strain evidence="5 6">HU44</strain>
    </source>
</reference>
<dbReference type="PRINTS" id="PR00032">
    <property type="entry name" value="HTHARAC"/>
</dbReference>